<proteinExistence type="predicted"/>
<organism evidence="1 2">
    <name type="scientific">Priestia megaterium</name>
    <name type="common">Bacillus megaterium</name>
    <dbReference type="NCBI Taxonomy" id="1404"/>
    <lineage>
        <taxon>Bacteria</taxon>
        <taxon>Bacillati</taxon>
        <taxon>Bacillota</taxon>
        <taxon>Bacilli</taxon>
        <taxon>Bacillales</taxon>
        <taxon>Bacillaceae</taxon>
        <taxon>Priestia</taxon>
    </lineage>
</organism>
<dbReference type="Proteomes" id="UP000256519">
    <property type="component" value="Unassembled WGS sequence"/>
</dbReference>
<dbReference type="AlphaFoldDB" id="A0A3D8WTQ6"/>
<name>A0A3D8WTQ6_PRIMG</name>
<reference evidence="1 2" key="1">
    <citation type="journal article" date="2018" name="Appl. Environ. Microbiol.">
        <title>Antimicrobial susceptibility testing and tentative epidemiological cut-off values of five Bacillus species relevant for use as animal feed additives or for plant protection.</title>
        <authorList>
            <person name="Agerso Y."/>
            <person name="Stuer-Lauridsen B."/>
            <person name="Bjerre K."/>
            <person name="Jensen M.G."/>
            <person name="Johansen E."/>
            <person name="Bennedsen M."/>
            <person name="Brockmann E."/>
            <person name="Nielsen B."/>
        </authorList>
    </citation>
    <scope>NUCLEOTIDE SEQUENCE [LARGE SCALE GENOMIC DNA]</scope>
    <source>
        <strain evidence="1 2">CHCC20162</strain>
    </source>
</reference>
<dbReference type="EMBL" id="PQWM01000067">
    <property type="protein sequence ID" value="RDZ06447.1"/>
    <property type="molecule type" value="Genomic_DNA"/>
</dbReference>
<evidence type="ECO:0000313" key="1">
    <source>
        <dbReference type="EMBL" id="RDZ06447.1"/>
    </source>
</evidence>
<comment type="caution">
    <text evidence="1">The sequence shown here is derived from an EMBL/GenBank/DDBJ whole genome shotgun (WGS) entry which is preliminary data.</text>
</comment>
<sequence>MDSMQPSNDLDQTKQMEEIKIEVERFVLSRIKCGYYRGAYILHADLRNKSFLFSAKVMKRRC</sequence>
<protein>
    <submittedName>
        <fullName evidence="1">Uncharacterized protein</fullName>
    </submittedName>
</protein>
<evidence type="ECO:0000313" key="2">
    <source>
        <dbReference type="Proteomes" id="UP000256519"/>
    </source>
</evidence>
<dbReference type="RefSeq" id="WP_116078875.1">
    <property type="nucleotide sequence ID" value="NZ_CP187631.1"/>
</dbReference>
<accession>A0A3D8WTQ6</accession>
<gene>
    <name evidence="1" type="ORF">C3744_28915</name>
</gene>